<evidence type="ECO:0000256" key="1">
    <source>
        <dbReference type="SAM" id="Phobius"/>
    </source>
</evidence>
<keyword evidence="1" id="KW-1133">Transmembrane helix</keyword>
<proteinExistence type="predicted"/>
<sequence>MIIFFLIIGASAFINDISLSYLPTLDPNIISNGSVIGDTYPKVLSLPDIDYNSMQTFWIWSISNSYNVTIMIDSIDSKTVLPSIIKLPNKNTSSQESMISINASPTPKAFTINFDCIKDGTSDILLDIKLENQTYELEFSKTCYSGLRNDLSVLFNGEEVISEGITNDQWIDGKKEITGDLSFITKISKGIQKVEDIKITSNSGVKLSGSLPKSGYITAADSYLELEFSGNDNEIVHVRLVIPPFDSVGFAFRHNDKAESNILNLNIGFSQYDNDIMESGKPLYGSPFDIDSSVPSTSFYLSSFDYIKLSPPIITADTEIMQPDIVYDSLIISPIHEIFKINYRCLNDGSSLITLVFQQEQSKAEISIYKHCKKSQIIIDSDSGILSNLYLILGIAVMYLILAFLWFTIKRKAKGEHNTGEDLELKTV</sequence>
<keyword evidence="1" id="KW-0812">Transmembrane</keyword>
<protein>
    <submittedName>
        <fullName evidence="2">Uncharacterized protein</fullName>
    </submittedName>
</protein>
<accession>A0AAU9JZC9</accession>
<keyword evidence="3" id="KW-1185">Reference proteome</keyword>
<dbReference type="EMBL" id="CAJZBQ010000056">
    <property type="protein sequence ID" value="CAG9333019.1"/>
    <property type="molecule type" value="Genomic_DNA"/>
</dbReference>
<comment type="caution">
    <text evidence="2">The sequence shown here is derived from an EMBL/GenBank/DDBJ whole genome shotgun (WGS) entry which is preliminary data.</text>
</comment>
<name>A0AAU9JZC9_9CILI</name>
<feature type="transmembrane region" description="Helical" evidence="1">
    <location>
        <begin position="389"/>
        <end position="409"/>
    </location>
</feature>
<dbReference type="Proteomes" id="UP001162131">
    <property type="component" value="Unassembled WGS sequence"/>
</dbReference>
<dbReference type="AlphaFoldDB" id="A0AAU9JZC9"/>
<reference evidence="2" key="1">
    <citation type="submission" date="2021-09" db="EMBL/GenBank/DDBJ databases">
        <authorList>
            <consortium name="AG Swart"/>
            <person name="Singh M."/>
            <person name="Singh A."/>
            <person name="Seah K."/>
            <person name="Emmerich C."/>
        </authorList>
    </citation>
    <scope>NUCLEOTIDE SEQUENCE</scope>
    <source>
        <strain evidence="2">ATCC30299</strain>
    </source>
</reference>
<gene>
    <name evidence="2" type="ORF">BSTOLATCC_MIC57840</name>
</gene>
<keyword evidence="1" id="KW-0472">Membrane</keyword>
<evidence type="ECO:0000313" key="3">
    <source>
        <dbReference type="Proteomes" id="UP001162131"/>
    </source>
</evidence>
<organism evidence="2 3">
    <name type="scientific">Blepharisma stoltei</name>
    <dbReference type="NCBI Taxonomy" id="1481888"/>
    <lineage>
        <taxon>Eukaryota</taxon>
        <taxon>Sar</taxon>
        <taxon>Alveolata</taxon>
        <taxon>Ciliophora</taxon>
        <taxon>Postciliodesmatophora</taxon>
        <taxon>Heterotrichea</taxon>
        <taxon>Heterotrichida</taxon>
        <taxon>Blepharismidae</taxon>
        <taxon>Blepharisma</taxon>
    </lineage>
</organism>
<evidence type="ECO:0000313" key="2">
    <source>
        <dbReference type="EMBL" id="CAG9333019.1"/>
    </source>
</evidence>